<dbReference type="OrthoDB" id="5785537at2"/>
<comment type="caution">
    <text evidence="2">The sequence shown here is derived from an EMBL/GenBank/DDBJ whole genome shotgun (WGS) entry which is preliminary data.</text>
</comment>
<dbReference type="Pfam" id="PF10993">
    <property type="entry name" value="DUF2818"/>
    <property type="match status" value="1"/>
</dbReference>
<reference evidence="2 3" key="1">
    <citation type="journal article" date="2016" name="Front. Microbiol.">
        <title>Genomic Resource of Rice Seed Associated Bacteria.</title>
        <authorList>
            <person name="Midha S."/>
            <person name="Bansal K."/>
            <person name="Sharma S."/>
            <person name="Kumar N."/>
            <person name="Patil P.P."/>
            <person name="Chaudhry V."/>
            <person name="Patil P.B."/>
        </authorList>
    </citation>
    <scope>NUCLEOTIDE SEQUENCE [LARGE SCALE GENOMIC DNA]</scope>
    <source>
        <strain evidence="2 3">NS331</strain>
    </source>
</reference>
<keyword evidence="3" id="KW-1185">Reference proteome</keyword>
<evidence type="ECO:0000313" key="2">
    <source>
        <dbReference type="EMBL" id="KTT22947.1"/>
    </source>
</evidence>
<dbReference type="EMBL" id="LDSL01000052">
    <property type="protein sequence ID" value="KTT22947.1"/>
    <property type="molecule type" value="Genomic_DNA"/>
</dbReference>
<dbReference type="PIRSF" id="PIRSF019883">
    <property type="entry name" value="UCP019883"/>
    <property type="match status" value="1"/>
</dbReference>
<proteinExistence type="predicted"/>
<feature type="transmembrane region" description="Helical" evidence="1">
    <location>
        <begin position="6"/>
        <end position="24"/>
    </location>
</feature>
<dbReference type="Proteomes" id="UP000072741">
    <property type="component" value="Unassembled WGS sequence"/>
</dbReference>
<dbReference type="InterPro" id="IPR016768">
    <property type="entry name" value="UCP019883"/>
</dbReference>
<organism evidence="2 3">
    <name type="scientific">Pseudacidovorax intermedius</name>
    <dbReference type="NCBI Taxonomy" id="433924"/>
    <lineage>
        <taxon>Bacteria</taxon>
        <taxon>Pseudomonadati</taxon>
        <taxon>Pseudomonadota</taxon>
        <taxon>Betaproteobacteria</taxon>
        <taxon>Burkholderiales</taxon>
        <taxon>Comamonadaceae</taxon>
        <taxon>Pseudacidovorax</taxon>
    </lineage>
</organism>
<sequence length="106" mass="11647">MDSGVASAWVVLGVALVLANLPFVNERLLAVLPWRTAFKPLALRLAELLLCYLVAGGVGRLFEARQGMVAAQGWEFYAVTGAFFVVLAFPGFVWRYLLKRKKGTDS</sequence>
<dbReference type="PATRIC" id="fig|433924.3.peg.3699"/>
<feature type="transmembrane region" description="Helical" evidence="1">
    <location>
        <begin position="45"/>
        <end position="62"/>
    </location>
</feature>
<keyword evidence="1" id="KW-0812">Transmembrane</keyword>
<gene>
    <name evidence="2" type="ORF">NS331_08590</name>
</gene>
<evidence type="ECO:0000313" key="3">
    <source>
        <dbReference type="Proteomes" id="UP000072741"/>
    </source>
</evidence>
<dbReference type="AlphaFoldDB" id="A0A147GZ02"/>
<protein>
    <submittedName>
        <fullName evidence="2">Membrane protein</fullName>
    </submittedName>
</protein>
<keyword evidence="1" id="KW-1133">Transmembrane helix</keyword>
<accession>A0A147GZ02</accession>
<feature type="transmembrane region" description="Helical" evidence="1">
    <location>
        <begin position="74"/>
        <end position="98"/>
    </location>
</feature>
<name>A0A147GZ02_9BURK</name>
<dbReference type="RefSeq" id="WP_058641593.1">
    <property type="nucleotide sequence ID" value="NZ_LDSL01000052.1"/>
</dbReference>
<keyword evidence="1" id="KW-0472">Membrane</keyword>
<evidence type="ECO:0000256" key="1">
    <source>
        <dbReference type="SAM" id="Phobius"/>
    </source>
</evidence>